<dbReference type="PROSITE" id="PS51233">
    <property type="entry name" value="VWFD"/>
    <property type="match status" value="1"/>
</dbReference>
<evidence type="ECO:0000256" key="9">
    <source>
        <dbReference type="ARBA" id="ARBA00023157"/>
    </source>
</evidence>
<feature type="domain" description="EGF-like" evidence="12">
    <location>
        <begin position="4465"/>
        <end position="4507"/>
    </location>
</feature>
<dbReference type="SMART" id="SM00181">
    <property type="entry name" value="EGF"/>
    <property type="match status" value="36"/>
</dbReference>
<comment type="caution">
    <text evidence="11">Lacks conserved residue(s) required for the propagation of feature annotation.</text>
</comment>
<protein>
    <submittedName>
        <fullName evidence="14">Uncharacterized protein</fullName>
    </submittedName>
</protein>
<dbReference type="Pfam" id="PF12947">
    <property type="entry name" value="EGF_3"/>
    <property type="match status" value="6"/>
</dbReference>
<feature type="disulfide bond" evidence="11">
    <location>
        <begin position="4475"/>
        <end position="4492"/>
    </location>
</feature>
<dbReference type="PROSITE" id="PS50026">
    <property type="entry name" value="EGF_3"/>
    <property type="match status" value="14"/>
</dbReference>
<dbReference type="PROSITE" id="PS01187">
    <property type="entry name" value="EGF_CA"/>
    <property type="match status" value="6"/>
</dbReference>
<evidence type="ECO:0000259" key="12">
    <source>
        <dbReference type="PROSITE" id="PS50026"/>
    </source>
</evidence>
<feature type="domain" description="EGF-like" evidence="12">
    <location>
        <begin position="3963"/>
        <end position="4003"/>
    </location>
</feature>
<dbReference type="Pfam" id="PF12662">
    <property type="entry name" value="cEGF"/>
    <property type="match status" value="3"/>
</dbReference>
<dbReference type="PRINTS" id="PR00011">
    <property type="entry name" value="EGFLAMININ"/>
</dbReference>
<feature type="domain" description="EGF-like" evidence="12">
    <location>
        <begin position="4379"/>
        <end position="4414"/>
    </location>
</feature>
<dbReference type="InterPro" id="IPR024731">
    <property type="entry name" value="NELL2-like_EGF"/>
</dbReference>
<evidence type="ECO:0000256" key="8">
    <source>
        <dbReference type="ARBA" id="ARBA00023136"/>
    </source>
</evidence>
<dbReference type="Gene3D" id="2.170.300.10">
    <property type="entry name" value="Tie2 ligand-binding domain superfamily"/>
    <property type="match status" value="1"/>
</dbReference>
<evidence type="ECO:0000313" key="15">
    <source>
        <dbReference type="Proteomes" id="UP001217089"/>
    </source>
</evidence>
<feature type="disulfide bond" evidence="11">
    <location>
        <begin position="4724"/>
        <end position="4733"/>
    </location>
</feature>
<feature type="domain" description="EGF-like" evidence="12">
    <location>
        <begin position="4834"/>
        <end position="4873"/>
    </location>
</feature>
<feature type="domain" description="EGF-like" evidence="12">
    <location>
        <begin position="4217"/>
        <end position="4258"/>
    </location>
</feature>
<comment type="caution">
    <text evidence="14">The sequence shown here is derived from an EMBL/GenBank/DDBJ whole genome shotgun (WGS) entry which is preliminary data.</text>
</comment>
<dbReference type="PROSITE" id="PS01186">
    <property type="entry name" value="EGF_2"/>
    <property type="match status" value="21"/>
</dbReference>
<keyword evidence="10" id="KW-0325">Glycoprotein</keyword>
<feature type="domain" description="EGF-like" evidence="12">
    <location>
        <begin position="4923"/>
        <end position="4960"/>
    </location>
</feature>
<keyword evidence="9 11" id="KW-1015">Disulfide bond</keyword>
<dbReference type="InterPro" id="IPR009030">
    <property type="entry name" value="Growth_fac_rcpt_cys_sf"/>
</dbReference>
<evidence type="ECO:0000256" key="5">
    <source>
        <dbReference type="ARBA" id="ARBA00022729"/>
    </source>
</evidence>
<name>A0ABQ9EUC3_TEGGR</name>
<dbReference type="CDD" id="cd00054">
    <property type="entry name" value="EGF_CA"/>
    <property type="match status" value="8"/>
</dbReference>
<evidence type="ECO:0000259" key="13">
    <source>
        <dbReference type="PROSITE" id="PS51233"/>
    </source>
</evidence>
<evidence type="ECO:0000256" key="4">
    <source>
        <dbReference type="ARBA" id="ARBA00022536"/>
    </source>
</evidence>
<keyword evidence="4 11" id="KW-0245">EGF-like domain</keyword>
<evidence type="ECO:0000256" key="7">
    <source>
        <dbReference type="ARBA" id="ARBA00022837"/>
    </source>
</evidence>
<feature type="domain" description="EGF-like" evidence="12">
    <location>
        <begin position="4965"/>
        <end position="5003"/>
    </location>
</feature>
<dbReference type="Gene3D" id="2.10.25.10">
    <property type="entry name" value="Laminin"/>
    <property type="match status" value="25"/>
</dbReference>
<feature type="domain" description="EGF-like" evidence="12">
    <location>
        <begin position="4583"/>
        <end position="4621"/>
    </location>
</feature>
<dbReference type="InterPro" id="IPR000152">
    <property type="entry name" value="EGF-type_Asp/Asn_hydroxyl_site"/>
</dbReference>
<dbReference type="InterPro" id="IPR000742">
    <property type="entry name" value="EGF"/>
</dbReference>
<keyword evidence="8" id="KW-0472">Membrane</keyword>
<dbReference type="InterPro" id="IPR018097">
    <property type="entry name" value="EGF_Ca-bd_CS"/>
</dbReference>
<feature type="domain" description="EGF-like" evidence="12">
    <location>
        <begin position="515"/>
        <end position="555"/>
    </location>
</feature>
<keyword evidence="6" id="KW-0677">Repeat</keyword>
<dbReference type="SMART" id="SM00216">
    <property type="entry name" value="VWD"/>
    <property type="match status" value="1"/>
</dbReference>
<evidence type="ECO:0000256" key="1">
    <source>
        <dbReference type="ARBA" id="ARBA00004370"/>
    </source>
</evidence>
<dbReference type="PANTHER" id="PTHR24039">
    <property type="entry name" value="FIBRILLIN-RELATED"/>
    <property type="match status" value="1"/>
</dbReference>
<evidence type="ECO:0000256" key="10">
    <source>
        <dbReference type="ARBA" id="ARBA00023180"/>
    </source>
</evidence>
<dbReference type="InterPro" id="IPR003886">
    <property type="entry name" value="NIDO_dom"/>
</dbReference>
<evidence type="ECO:0000256" key="3">
    <source>
        <dbReference type="ARBA" id="ARBA00022525"/>
    </source>
</evidence>
<dbReference type="PROSITE" id="PS00022">
    <property type="entry name" value="EGF_1"/>
    <property type="match status" value="4"/>
</dbReference>
<feature type="domain" description="EGF-like" evidence="12">
    <location>
        <begin position="4298"/>
        <end position="4334"/>
    </location>
</feature>
<dbReference type="PROSITE" id="PS00010">
    <property type="entry name" value="ASX_HYDROXYL"/>
    <property type="match status" value="14"/>
</dbReference>
<feature type="domain" description="EGF-like" evidence="12">
    <location>
        <begin position="4129"/>
        <end position="4174"/>
    </location>
</feature>
<comment type="subcellular location">
    <subcellularLocation>
        <location evidence="1">Membrane</location>
    </subcellularLocation>
    <subcellularLocation>
        <location evidence="2">Secreted</location>
    </subcellularLocation>
</comment>
<feature type="domain" description="EGF-like" evidence="12">
    <location>
        <begin position="4697"/>
        <end position="4734"/>
    </location>
</feature>
<dbReference type="InterPro" id="IPR001846">
    <property type="entry name" value="VWF_type-D"/>
</dbReference>
<dbReference type="SUPFAM" id="SSF57184">
    <property type="entry name" value="Growth factor receptor domain"/>
    <property type="match status" value="5"/>
</dbReference>
<proteinExistence type="predicted"/>
<dbReference type="Pfam" id="PF07645">
    <property type="entry name" value="EGF_CA"/>
    <property type="match status" value="12"/>
</dbReference>
<accession>A0ABQ9EUC3</accession>
<dbReference type="EMBL" id="JARBDR010000793">
    <property type="protein sequence ID" value="KAJ8307562.1"/>
    <property type="molecule type" value="Genomic_DNA"/>
</dbReference>
<feature type="domain" description="VWFD" evidence="13">
    <location>
        <begin position="3304"/>
        <end position="3490"/>
    </location>
</feature>
<keyword evidence="7" id="KW-0106">Calcium</keyword>
<sequence length="5004" mass="558001">MNVVKYSVCRNFTVISQIVGHQCLELSNHIKNATSIGDKCRRFNNLTHCINTVLYNTTGSNCTREDNLWIQRTNASALMMEYGTNFSECDSVLNVCRNFTVISQIVGHQCLGLSNHIKNATSIGDKCRRFNNLTHCINTVLYNTTGSNCTIEDNLWIQRTNASALMMEYGTNFSECETPTVIARFSIVLDISINVDTTNNTEYNKTRKMLESGLVEVFNAKMPNYTYMVEAARFRKGSIIVDVFVTFLKRVGLRSNLFDLLINMLNENVTVKFNGTEVAVKFITVNINLVPNTFSSANITQHGCDIQQSISGPCDPGFYCQSNSNPVCISFVNTTTTTVIAPPQVPCRNYQYYQRYSMTNCSTEFYRIMSEKVFPTKCRLFQDLLRCINATMWRDGLNCSQKDRDFVLVHNKLNLYNDFHVNFTKCNGSTLSPHQCFDIDTMGQIMRIHCPNITDYINSLSYDKKCGQYPMIVKCILAGYDNQNTSCTAEHMNYASYLKQNETIYMYGTNFMECSLHCLDGTHDCDKNAECYYGQGWNYSCKCKPGFSGDGRNCYISPAAATTFEIVLDTNTDDVTYNSAAYNTTLQMLQTGFKEVFVSKMGDYIETVQALSWGKGSIIVDIRVSYYVLEGLRSKFSDLLTNMLNGNVKVKFSGTEVAVKFLSLYVNGIPKTFSSTNITQHGCELQQSLSGPCDQGFYCQSNSNPVCVSHVTTTTTPAPQTPCRNYQYYQRFSVVECNATFRRVQEENHFPSKCGLFGELMSCINATMKRYGHNCTKMDTDFVFMNNIYNLYNDFKVNFTKCFDIDLRPYQCYDTTAMGQFFGQFCSATLVSEINAVPYDQKCGKYPELAKCMIDGFKNMNISCTYEHINYVTYFNQNYTIPMYGTDFMECSLKCLNGTHDCDKNAECYYGKGWKYSCKCKPGFSGDGRTCYVSPAAVTRFKIVLDTSINVDTNNSAAYNATLQMLQTGIKELFESKMGDYIETIHALSWSKGSILVDVSLSYYQHAGLRSEFFGLLTSMLNGNVKVKFNGTEVAVKYLTLHVNGIPKTFSSTNITQHGCEIQQSLSGPCDQGYNCQSNSNPVCVLSVTTTTTAVPQSPCRNYQYYQRFSVVECNATFRRVQEENHFPSKCGLFGELMGCINATMKRYGHNCTKMDTDFVFMNNIYNLYNDFKVNFTKCFGIDLRPYQCYDTTAMGQFFGQFCSSTLISEINAVPYVQKCGKYPELAKCMIDGFKNMNISCTYEHINYVTYFNQNYTIPVYGTDFMECSLKCLDGTHDCDKNADCYYDKGWRYSCKCKFGFYGDGRTCSYNPCVDIKTYLPVLNGSCNAELNAVNMAITNDSKCLEFAALGLCVVSKLKERGQYCEISDVYNAFSNSKGENISNVTIPACPNPCETGNNNCSSIAQCNVVPKGFQCVCPSGYKGDGYTCLQMMVTKFTLKLDMSVPSNVNPEVKDAAYYQFWDLLKEGVQQFFTSLIQNADNIDIEGWRLGSVEVGVKMQIPVTDQARNELFSAFHNLLNGQATVSINGTGVSVKEVTSYANDNPRILTKDNFKDSSCEVLSAISPCPSTHYCTVDTNTNLPKCVIIPTVDPNDVCKDSSVITQNAAHCLAYLAYQNISKVSFNNSRECRYYKHRLRCIQRKVQIVFPGRTCSLQAIHTHVEYYFNSTQGDIPDYLKTCDAYVPINTDFCLDTDAILNHGVSFCGALLVKAANHSSRLLCHFFNTDFLTSCYNMTFGSYFDCTKDQFKNALITQNKWFQDNLKLDVPQCLVNGSDAVFKNCSNITVAEGCFIGDQYYNNSGTVNMTHGCSYHLHTLKCAQDVLERRHGTRCPLNNLQYSLMSRYILQGSSVPKFITSCNASMEPNKTFCEDKDAIFAFGQGFCGGYGSYINSVSPSEKCQAFSAGYLRSCFNKRPNVMDYFKCTVEQNENALASYNSWFVQNWNLDIFECLLDANPCRNFTLYGEIIQQGCPTLPGQILGTLDQTEKCRLLSNVSSCIDTGMKMMGKPSCDSLNKNYVLYRHQNSIMTYYGTDFTHCSLPCSVDTNYCHAEAICLYGPTMTLNCACKPGFTGDGNAICNELPKTSYHLALKLDVPASWNLPSREQYDSIASSIKMVFQTYLGSSVISLEVLSVKNGSWIIDIQLTVTINNNRVTARKLAEAMKNLLEVKEQIRINSFNTTVMSVFWYRNGESIEVTRSSYQQNICRLYLSIEPCLNQSSNCGLDGQGLPDCRTNFCTNHTVYDEISRTNCSALGAVVAMETDYLTKCKKFFELTACINNTISQKYNQNCTFSENYQVLRAQRKELIQTFGDSFMNCPENQCRNYSQYETIVNQECSHLPAEIRALTNEYEKCGKLQQLGECVDIGFNKRNVTCDPLDKNYILYKYDVTQQTSYYFALKMEVPTNWSLPSSSQYYTISESIKAVFQKYLGSSLISVDIISVRSGSWIVDLKLSVVMTSSSTDVVRKIIETVRNLLERKDTIRFYSQDIYANVSIFKINGQNKEFSQANYRTDILMRAEILQLDELYTQSFKRAGTRSVCELFEYHANISVNNCSSQFTTTVGSLTYESKCQNFVSLMTCIMLTSYQEGRMQQAFVTEKTGLLFMVNSVRNGSLILNMTAVGNRSNTAARSTVSLIKKLFHGDTRVYPNEVTMSKLDESICDMFGVFTDCPAGSHCLHGLDGLPKCGVPNCRDLEWNAFLISTDCMLIANRVGSETNQAERCRHFNMLMTCVNYLFDSDYNLQCTKEDNAAVQAALGFYTPGNISECVVNGTNGDICLSRSTYSENVGCIRQMHRPFLNSSTDSVYKCSVLNHVYRCLQKKIQSDHPGEVCGVDSFKYLMELIDDHTPVSLPSLMKECTITQVNDYCDDEAAIFKFLTNSIPHYFNSFYISYCHNNSQYDNYFQCPKDKNNAAWYQTNMGLNVTYCIADSTELKYNFTLIEMVFQKNLFSHSLILNSVTLGSWKFNMTIIAAVSIAATFNTTVLCEIYQGFKPCSPGSYCIGHHHFTPKCSKFYDLTSCMNKNFEKYGQNCTEADNTHIITQNAKDLNMTFGVMFTECPGNQTVYNCTEPDGFLKLAESYCYSLVSLMQGNYTDHYKCRTLLPDLINCTIAGLSQVGTYCTGKELIQMMTDYHDNKFTHLIGDNGIISFGRKFNPFDIYSTKYKNFDFVAPLAVDLVFDEDDPDSGVYYHQYDIDDETQDEDMIQEVLNQAAIDIKHFYNATVEPTYVLIVTWKKAKRYSQAYTNEVCCYDRKTSGFIRKEGPEAGSVIRYSYYFAASNFEKYDLDFKQYCCVKSNLCHLYYELRPVARGLGDPHIITLDNKQYTFNGLGEYVYLKIDNANTTFEIQARTSFVTDVNGTVVNATIFSAFAARDGNARFQMVIFANNKDYTSQFYSGSLDKDDDGLNLRRDNDTLTVSFDESGIEISVEVGVRMLKTALSIPSDEFNGETMGLVGNNDGQTDNEFMLPNGTQLQPNDTDTEKKLFYNFGQKCKLIYKLFRHKENIQKKTFDLCVVRWVIYYDFINSILTITNITVKRLIEPQKSLFNYSAGNTPSNYTDPNFVPVFLDEFSQEERNKAEQNCNGPDNTACIYDVLLTKDEQIGQDSGNTVAEAEQEEQELSNLQPEITGPEQINVEVGQPINIEVNATDDGTFNYSVISGPASNFNYDIIDDKGLAAAALEVTVIMCSKCSDHGSCNYNVTRPTTTNLFKYATCICNTGWEGDNCENDTNGCLTDPCSEGRNCTDLTPDEEVKFGHAYNYINECNGTIHNCQQNCVNNLGSYTCSCNHGYQLKDKYNCEDINECFEKIDGCEQYCTNKDGGFDCSCSYGYELLADGKTCNQTIDNCKLNNLTCSYGCENTTQSGDFQCICPAGYTLAADGSNCTDVDECKMNLCQQNCSNSDGSYTCHCYNGYTLNEDKKTCSACEVPTWGPNCSNRCNCGLGGSSCSPTSGCVCRPGYAGPTCSDINECTENPGICPANTKCENLVGTYSCNCLAGYEKVGDVCQNINECNSAVLNNCSIELSTCTDNEGSFTCTCNSGYNQDGPYKCVDIDECATKSDDCEQDCQNNVGGYNCICNLGFVLNNDRKTCKKVFDPCSSRNCSYGCQGQGENTTCICASGYKLGGDGKSCIDINECNDPDTTLNQCNPKSGCANTEGGYTCSCSDGYFLENDKRTCTVCDQYHWGPNCAKTCNCGPGADRCDNIVGCLCKSGYAGTPCQDINECLVGTKCTGQNEECINTAGSYVCRCKSGFENATDGTCQNIDECKTVGICDQVCTDNDGSYACSCFTGFTEDANGKCTDINECLTGQNQCEQNCQNTDGSYTCSCNEGYILSEADRHSCTEKVKCTDTNCTQNCAVINKKEVCSCQHGYELNSDNVTCDNIDECKGNNPCAQECQDTEGSYNCSCNVGYSLNIQDKVSCVACSSNTFGLECSQMCTCVTENTASCDPVNGTCSCREGWKGVNCETNIDECTTDSPCLNISNSECRDTNGSYVCDCVPGYVKASVYQCIECDNTHWGKDCAETCICDSKSTCDKFNGTCYCSPGYKGDNCSININECDVVDICGNNTICTDTDGSYTCSCKTGYNVDECNYGSANCSSDAVCTDTEGAFTCKCKVGFSGDECDNTHWGKDCAETCICDSKSTCDKFNGTCYCSPGYKGDNCSINIMSVMLWIFVEITLFVLILTDPTHVHVKQDIVKLEIIHVPGLANCSSNAVCTDTEGAFTCQCLVGFSGDGCDSTHYGDNCASVCSCNVTYTKDCDNINGTCYCNDGWRGNDCGTDINECTETPGLCECDQTHYGNNCSEVCVCNMTNTNDCDNQNGTCYCKTGWEGNDCNTDINECQVNPSLCTGVNEGCINIDGGYRCECVAGFKNDSSTGKCTVCDNIHFGVNCEKLCACNETNTQSCDKANGTCYCEQGWEGDNCTSNVDECLTSNICGPNADCQDTTGSYTCTCKNGYIKDLSNVGCIDIDECNTQQDNCHTSADCTNTNGSFTCKCKFGFSGDGLHL</sequence>
<dbReference type="SMART" id="SM00179">
    <property type="entry name" value="EGF_CA"/>
    <property type="match status" value="19"/>
</dbReference>
<evidence type="ECO:0000256" key="11">
    <source>
        <dbReference type="PROSITE-ProRule" id="PRU00076"/>
    </source>
</evidence>
<keyword evidence="3" id="KW-0964">Secreted</keyword>
<keyword evidence="5" id="KW-0732">Signal</keyword>
<dbReference type="Pfam" id="PF06119">
    <property type="entry name" value="NIDO"/>
    <property type="match status" value="1"/>
</dbReference>
<gene>
    <name evidence="14" type="ORF">KUTeg_015646</name>
</gene>
<organism evidence="14 15">
    <name type="scientific">Tegillarca granosa</name>
    <name type="common">Malaysian cockle</name>
    <name type="synonym">Anadara granosa</name>
    <dbReference type="NCBI Taxonomy" id="220873"/>
    <lineage>
        <taxon>Eukaryota</taxon>
        <taxon>Metazoa</taxon>
        <taxon>Spiralia</taxon>
        <taxon>Lophotrochozoa</taxon>
        <taxon>Mollusca</taxon>
        <taxon>Bivalvia</taxon>
        <taxon>Autobranchia</taxon>
        <taxon>Pteriomorphia</taxon>
        <taxon>Arcoida</taxon>
        <taxon>Arcoidea</taxon>
        <taxon>Arcidae</taxon>
        <taxon>Tegillarca</taxon>
    </lineage>
</organism>
<keyword evidence="15" id="KW-1185">Reference proteome</keyword>
<feature type="disulfide bond" evidence="11">
    <location>
        <begin position="4383"/>
        <end position="4393"/>
    </location>
</feature>
<feature type="domain" description="EGF-like" evidence="12">
    <location>
        <begin position="3882"/>
        <end position="3920"/>
    </location>
</feature>
<evidence type="ECO:0000256" key="6">
    <source>
        <dbReference type="ARBA" id="ARBA00022737"/>
    </source>
</evidence>
<dbReference type="Proteomes" id="UP001217089">
    <property type="component" value="Unassembled WGS sequence"/>
</dbReference>
<dbReference type="InterPro" id="IPR001881">
    <property type="entry name" value="EGF-like_Ca-bd_dom"/>
</dbReference>
<feature type="domain" description="EGF-like" evidence="12">
    <location>
        <begin position="1391"/>
        <end position="1430"/>
    </location>
</feature>
<dbReference type="SUPFAM" id="SSF57196">
    <property type="entry name" value="EGF/Laminin"/>
    <property type="match status" value="7"/>
</dbReference>
<dbReference type="InterPro" id="IPR026823">
    <property type="entry name" value="cEGF"/>
</dbReference>
<evidence type="ECO:0000313" key="14">
    <source>
        <dbReference type="EMBL" id="KAJ8307562.1"/>
    </source>
</evidence>
<reference evidence="14 15" key="1">
    <citation type="submission" date="2022-12" db="EMBL/GenBank/DDBJ databases">
        <title>Chromosome-level genome of Tegillarca granosa.</title>
        <authorList>
            <person name="Kim J."/>
        </authorList>
    </citation>
    <scope>NUCLEOTIDE SEQUENCE [LARGE SCALE GENOMIC DNA]</scope>
    <source>
        <strain evidence="14">Teg-2019</strain>
        <tissue evidence="14">Adductor muscle</tissue>
    </source>
</reference>
<dbReference type="InterPro" id="IPR049883">
    <property type="entry name" value="NOTCH1_EGF-like"/>
</dbReference>
<evidence type="ECO:0000256" key="2">
    <source>
        <dbReference type="ARBA" id="ARBA00004613"/>
    </source>
</evidence>
<feature type="disulfide bond" evidence="11">
    <location>
        <begin position="4611"/>
        <end position="4620"/>
    </location>
</feature>